<dbReference type="InterPro" id="IPR027417">
    <property type="entry name" value="P-loop_NTPase"/>
</dbReference>
<dbReference type="InterPro" id="IPR003593">
    <property type="entry name" value="AAA+_ATPase"/>
</dbReference>
<feature type="compositionally biased region" description="Low complexity" evidence="1">
    <location>
        <begin position="23"/>
        <end position="40"/>
    </location>
</feature>
<proteinExistence type="predicted"/>
<evidence type="ECO:0000259" key="2">
    <source>
        <dbReference type="SMART" id="SM00382"/>
    </source>
</evidence>
<comment type="caution">
    <text evidence="3">The sequence shown here is derived from an EMBL/GenBank/DDBJ whole genome shotgun (WGS) entry which is preliminary data.</text>
</comment>
<dbReference type="SUPFAM" id="SSF52540">
    <property type="entry name" value="P-loop containing nucleoside triphosphate hydrolases"/>
    <property type="match status" value="1"/>
</dbReference>
<feature type="region of interest" description="Disordered" evidence="1">
    <location>
        <begin position="89"/>
        <end position="113"/>
    </location>
</feature>
<dbReference type="Gene3D" id="3.40.50.300">
    <property type="entry name" value="P-loop containing nucleotide triphosphate hydrolases"/>
    <property type="match status" value="1"/>
</dbReference>
<feature type="region of interest" description="Disordered" evidence="1">
    <location>
        <begin position="1"/>
        <end position="42"/>
    </location>
</feature>
<dbReference type="PANTHER" id="PTHR46411:SF4">
    <property type="entry name" value="AAA+ ATPASE DOMAIN-CONTAINING PROTEIN"/>
    <property type="match status" value="1"/>
</dbReference>
<dbReference type="Pfam" id="PF00004">
    <property type="entry name" value="AAA"/>
    <property type="match status" value="1"/>
</dbReference>
<evidence type="ECO:0000256" key="1">
    <source>
        <dbReference type="SAM" id="MobiDB-lite"/>
    </source>
</evidence>
<dbReference type="Pfam" id="PF22942">
    <property type="entry name" value="DUF7025"/>
    <property type="match status" value="1"/>
</dbReference>
<dbReference type="SMART" id="SM00382">
    <property type="entry name" value="AAA"/>
    <property type="match status" value="1"/>
</dbReference>
<feature type="compositionally biased region" description="Basic and acidic residues" evidence="1">
    <location>
        <begin position="89"/>
        <end position="101"/>
    </location>
</feature>
<dbReference type="InterPro" id="IPR003959">
    <property type="entry name" value="ATPase_AAA_core"/>
</dbReference>
<dbReference type="CDD" id="cd19481">
    <property type="entry name" value="RecA-like_protease"/>
    <property type="match status" value="1"/>
</dbReference>
<gene>
    <name evidence="3" type="ORF">B0T11DRAFT_275252</name>
</gene>
<feature type="domain" description="AAA+ ATPase" evidence="2">
    <location>
        <begin position="507"/>
        <end position="634"/>
    </location>
</feature>
<dbReference type="GO" id="GO:0016887">
    <property type="term" value="F:ATP hydrolysis activity"/>
    <property type="evidence" value="ECO:0007669"/>
    <property type="project" value="InterPro"/>
</dbReference>
<keyword evidence="4" id="KW-1185">Reference proteome</keyword>
<dbReference type="Proteomes" id="UP000813385">
    <property type="component" value="Unassembled WGS sequence"/>
</dbReference>
<reference evidence="3" key="1">
    <citation type="journal article" date="2021" name="Nat. Commun.">
        <title>Genetic determinants of endophytism in the Arabidopsis root mycobiome.</title>
        <authorList>
            <person name="Mesny F."/>
            <person name="Miyauchi S."/>
            <person name="Thiergart T."/>
            <person name="Pickel B."/>
            <person name="Atanasova L."/>
            <person name="Karlsson M."/>
            <person name="Huettel B."/>
            <person name="Barry K.W."/>
            <person name="Haridas S."/>
            <person name="Chen C."/>
            <person name="Bauer D."/>
            <person name="Andreopoulos W."/>
            <person name="Pangilinan J."/>
            <person name="LaButti K."/>
            <person name="Riley R."/>
            <person name="Lipzen A."/>
            <person name="Clum A."/>
            <person name="Drula E."/>
            <person name="Henrissat B."/>
            <person name="Kohler A."/>
            <person name="Grigoriev I.V."/>
            <person name="Martin F.M."/>
            <person name="Hacquard S."/>
        </authorList>
    </citation>
    <scope>NUCLEOTIDE SEQUENCE</scope>
    <source>
        <strain evidence="3">MPI-CAGE-AT-0016</strain>
    </source>
</reference>
<accession>A0A8K0TJ90</accession>
<sequence length="753" mass="86384">MSPSEVTTAEAAPASAGTRESTKTVSSESTSTNTPTNSPRVRWRVNYRNIETNDLVYEAFGDQEGDADVQGNLPQGEPSFEIIKLYHTKQEKEDSASKSDSKGPPPPAIHLGPPKYSISIHSEEIINALHSVVKYYPQVKLEESPLTLRFPYAMLCHHYDELEKFAITCRDRDPSTACDLEKNAYGHISLLLSYLDDCVMPQVRAEQELNRRGSYTWRWMWVGRKPGRTIFSRTREAEGWYASIIYDMTGGPWEDSNTWYIRYWNLEFDGEYLGRVLKEVDHDSWAGEGDLGEQMLLLNMAGDDTEPTDPTAQEAIRMGKLYWELAEGKCQWHSGKVVDFPHNEIDGLVMVDPKAYLTSPIGSARVQMDRSDELDWVTHCNCAVCQKRKETNTTWDGERKEPPFAGYNWITHVITKRGELEMNWRHYLLCPKSVHAFIFRSRHWQEVYLKNLQDPKFDKGMIEFLEMETKQLGRLKALATAYCRKDKNGKKIDRPSWSADFVQGKGKGLTFLLHGKPGVGKTWTAECIAEFTESPLMILNTSDIGTNAVTIEGNLTRHFQQAKSWGAVLLIDEADIFMERRSTRNLERNALVAGFLRALEFYDGILFLTTNRVGAFDDAFISRIHVQLYYKDFTDEQRQKIWQNFAEKLKQERGDSIRLNIDAREYLQSSALRALKWNGREIRNAFQTAVSLAEYEAQPYPGIENTIQVTEDHFKAVIELSRDFKEYLDELHLKSEDGRAAARLERLDSFQGV</sequence>
<dbReference type="GO" id="GO:0005524">
    <property type="term" value="F:ATP binding"/>
    <property type="evidence" value="ECO:0007669"/>
    <property type="project" value="InterPro"/>
</dbReference>
<dbReference type="InterPro" id="IPR056599">
    <property type="entry name" value="AAA_lid_fung"/>
</dbReference>
<dbReference type="AlphaFoldDB" id="A0A8K0TJ90"/>
<dbReference type="PANTHER" id="PTHR46411">
    <property type="entry name" value="FAMILY ATPASE, PUTATIVE-RELATED"/>
    <property type="match status" value="1"/>
</dbReference>
<dbReference type="EMBL" id="JAGPXD010000002">
    <property type="protein sequence ID" value="KAH7367418.1"/>
    <property type="molecule type" value="Genomic_DNA"/>
</dbReference>
<dbReference type="InterPro" id="IPR054289">
    <property type="entry name" value="DUF7025"/>
</dbReference>
<organism evidence="3 4">
    <name type="scientific">Plectosphaerella cucumerina</name>
    <dbReference type="NCBI Taxonomy" id="40658"/>
    <lineage>
        <taxon>Eukaryota</taxon>
        <taxon>Fungi</taxon>
        <taxon>Dikarya</taxon>
        <taxon>Ascomycota</taxon>
        <taxon>Pezizomycotina</taxon>
        <taxon>Sordariomycetes</taxon>
        <taxon>Hypocreomycetidae</taxon>
        <taxon>Glomerellales</taxon>
        <taxon>Plectosphaerellaceae</taxon>
        <taxon>Plectosphaerella</taxon>
    </lineage>
</organism>
<dbReference type="Pfam" id="PF23232">
    <property type="entry name" value="AAA_lid_13"/>
    <property type="match status" value="1"/>
</dbReference>
<name>A0A8K0TJ90_9PEZI</name>
<evidence type="ECO:0000313" key="3">
    <source>
        <dbReference type="EMBL" id="KAH7367418.1"/>
    </source>
</evidence>
<protein>
    <submittedName>
        <fullName evidence="3">ATPase</fullName>
    </submittedName>
</protein>
<dbReference type="OrthoDB" id="10042665at2759"/>
<evidence type="ECO:0000313" key="4">
    <source>
        <dbReference type="Proteomes" id="UP000813385"/>
    </source>
</evidence>